<protein>
    <submittedName>
        <fullName evidence="2">Uncharacterized protein</fullName>
    </submittedName>
</protein>
<evidence type="ECO:0000256" key="1">
    <source>
        <dbReference type="SAM" id="MobiDB-lite"/>
    </source>
</evidence>
<evidence type="ECO:0000313" key="2">
    <source>
        <dbReference type="EMBL" id="KAK3383907.1"/>
    </source>
</evidence>
<feature type="region of interest" description="Disordered" evidence="1">
    <location>
        <begin position="889"/>
        <end position="924"/>
    </location>
</feature>
<keyword evidence="3" id="KW-1185">Reference proteome</keyword>
<feature type="compositionally biased region" description="Polar residues" evidence="1">
    <location>
        <begin position="82"/>
        <end position="111"/>
    </location>
</feature>
<feature type="region of interest" description="Disordered" evidence="1">
    <location>
        <begin position="246"/>
        <end position="350"/>
    </location>
</feature>
<gene>
    <name evidence="2" type="ORF">B0T24DRAFT_67716</name>
</gene>
<comment type="caution">
    <text evidence="2">The sequence shown here is derived from an EMBL/GenBank/DDBJ whole genome shotgun (WGS) entry which is preliminary data.</text>
</comment>
<feature type="compositionally biased region" description="Polar residues" evidence="1">
    <location>
        <begin position="15"/>
        <end position="25"/>
    </location>
</feature>
<proteinExistence type="predicted"/>
<feature type="region of interest" description="Disordered" evidence="1">
    <location>
        <begin position="527"/>
        <end position="546"/>
    </location>
</feature>
<sequence>MPRFPAAFSRRKSTADNLDNAQANEPSFRVLERPDVAGGKSFDGGVRLTTKTHTFPKTNVPPRTNRPDLNVKDNIFADLKSNRGSGSSNTTKTTLTDNSSRHSNTSTTPSSADLGGQEEWQHIQRRGGPTDMPLPPIPPIPKSSSNGFLRAAGRTFSFGGQKKHLPPVPVAEDSRPPSPIAPEAQQTPAPGRSRATTSSTATTVTPPRVDGDFDLDLGGDFGKMLLGNDKRASVLTLKNDKNGRQAVGARNLTTTRLSQPSPIQIDKTTKVEPSPYSWSSHHSNEQLLVPASPSDSPPTHEGIPPPVPRHSSPLAGKLLGPSASPEGFLKKPLPGRQSPNIEHGGGDDEEAKLLRDSLSTVTRFMSGASSAGVAGTSSTSRYRRNEDFTTATTTDVSKDEDEGLFDSSQIYSLKSASRYTLRKSASPQNTKVMTPAQFERYREDRERQDKERQFDTVSNNTKGNEEEEDDNYEDDEDDLEKAKQQAKQRRKQEAHMSVYRQQMMKVTGESANPSQSRPSLQISFSTPNLPNLNPGTSPVANPSDVSDEDEEVPLAILAAHGFPGKNRPPTRLSTMMSNPNLRASQQPSYQRPGSAVGEASRQTNLRLPAFARNLPQDPFLGAGLVRNTVRESFALGGGSTTSGQPGTPVPPGGLVGVIASEERSRAMRRGSPHIDTQNPVSAATPGFDPIAGIPPHMLYQGSPGPMMTTPGDQAQMQMTQQMQQMQQFMQMQMQFMQMMANQNGNAQNFQMAAQPMSNMGSPGGFPGMGGMPPTLGIPEMSGMGGPEMRHSFMGHDSMLDLPSARGDAQMRTMSMVQPSSASWIQPMQNSGFAPSIRIHGAGYAPSIAPSERSNVGLPGRYRPVSQAPPPQPVGFAHLRKVSTMSGALHPGISVSKSGNTSDDDDEEGWEAMKAKREKKKSMWRTKKNIGSEISALIS</sequence>
<dbReference type="Proteomes" id="UP001287356">
    <property type="component" value="Unassembled WGS sequence"/>
</dbReference>
<accession>A0AAE0NLS3</accession>
<name>A0AAE0NLS3_9PEZI</name>
<feature type="compositionally biased region" description="Basic residues" evidence="1">
    <location>
        <begin position="915"/>
        <end position="924"/>
    </location>
</feature>
<dbReference type="PANTHER" id="PTHR42068">
    <property type="entry name" value="YALI0B18964P"/>
    <property type="match status" value="1"/>
</dbReference>
<feature type="region of interest" description="Disordered" evidence="1">
    <location>
        <begin position="1"/>
        <end position="210"/>
    </location>
</feature>
<reference evidence="2" key="2">
    <citation type="submission" date="2023-06" db="EMBL/GenBank/DDBJ databases">
        <authorList>
            <consortium name="Lawrence Berkeley National Laboratory"/>
            <person name="Haridas S."/>
            <person name="Hensen N."/>
            <person name="Bonometti L."/>
            <person name="Westerberg I."/>
            <person name="Brannstrom I.O."/>
            <person name="Guillou S."/>
            <person name="Cros-Aarteil S."/>
            <person name="Calhoun S."/>
            <person name="Kuo A."/>
            <person name="Mondo S."/>
            <person name="Pangilinan J."/>
            <person name="Riley R."/>
            <person name="Labutti K."/>
            <person name="Andreopoulos B."/>
            <person name="Lipzen A."/>
            <person name="Chen C."/>
            <person name="Yanf M."/>
            <person name="Daum C."/>
            <person name="Ng V."/>
            <person name="Clum A."/>
            <person name="Steindorff A."/>
            <person name="Ohm R."/>
            <person name="Martin F."/>
            <person name="Silar P."/>
            <person name="Natvig D."/>
            <person name="Lalanne C."/>
            <person name="Gautier V."/>
            <person name="Ament-Velasquez S.L."/>
            <person name="Kruys A."/>
            <person name="Hutchinson M.I."/>
            <person name="Powell A.J."/>
            <person name="Barry K."/>
            <person name="Miller A.N."/>
            <person name="Grigoriev I.V."/>
            <person name="Debuchy R."/>
            <person name="Gladieux P."/>
            <person name="Thoren M.H."/>
            <person name="Johannesson H."/>
        </authorList>
    </citation>
    <scope>NUCLEOTIDE SEQUENCE</scope>
    <source>
        <strain evidence="2">CBS 958.72</strain>
    </source>
</reference>
<dbReference type="PANTHER" id="PTHR42068:SF1">
    <property type="entry name" value="YALI0B18964P"/>
    <property type="match status" value="1"/>
</dbReference>
<feature type="region of interest" description="Disordered" evidence="1">
    <location>
        <begin position="420"/>
        <end position="497"/>
    </location>
</feature>
<evidence type="ECO:0000313" key="3">
    <source>
        <dbReference type="Proteomes" id="UP001287356"/>
    </source>
</evidence>
<feature type="compositionally biased region" description="Polar residues" evidence="1">
    <location>
        <begin position="420"/>
        <end position="432"/>
    </location>
</feature>
<feature type="compositionally biased region" description="Pro residues" evidence="1">
    <location>
        <begin position="132"/>
        <end position="141"/>
    </location>
</feature>
<dbReference type="AlphaFoldDB" id="A0AAE0NLS3"/>
<reference evidence="2" key="1">
    <citation type="journal article" date="2023" name="Mol. Phylogenet. Evol.">
        <title>Genome-scale phylogeny and comparative genomics of the fungal order Sordariales.</title>
        <authorList>
            <person name="Hensen N."/>
            <person name="Bonometti L."/>
            <person name="Westerberg I."/>
            <person name="Brannstrom I.O."/>
            <person name="Guillou S."/>
            <person name="Cros-Aarteil S."/>
            <person name="Calhoun S."/>
            <person name="Haridas S."/>
            <person name="Kuo A."/>
            <person name="Mondo S."/>
            <person name="Pangilinan J."/>
            <person name="Riley R."/>
            <person name="LaButti K."/>
            <person name="Andreopoulos B."/>
            <person name="Lipzen A."/>
            <person name="Chen C."/>
            <person name="Yan M."/>
            <person name="Daum C."/>
            <person name="Ng V."/>
            <person name="Clum A."/>
            <person name="Steindorff A."/>
            <person name="Ohm R.A."/>
            <person name="Martin F."/>
            <person name="Silar P."/>
            <person name="Natvig D.O."/>
            <person name="Lalanne C."/>
            <person name="Gautier V."/>
            <person name="Ament-Velasquez S.L."/>
            <person name="Kruys A."/>
            <person name="Hutchinson M.I."/>
            <person name="Powell A.J."/>
            <person name="Barry K."/>
            <person name="Miller A.N."/>
            <person name="Grigoriev I.V."/>
            <person name="Debuchy R."/>
            <person name="Gladieux P."/>
            <person name="Hiltunen Thoren M."/>
            <person name="Johannesson H."/>
        </authorList>
    </citation>
    <scope>NUCLEOTIDE SEQUENCE</scope>
    <source>
        <strain evidence="2">CBS 958.72</strain>
    </source>
</reference>
<feature type="compositionally biased region" description="Polar residues" evidence="1">
    <location>
        <begin position="251"/>
        <end position="262"/>
    </location>
</feature>
<feature type="compositionally biased region" description="Low complexity" evidence="1">
    <location>
        <begin position="189"/>
        <end position="208"/>
    </location>
</feature>
<feature type="compositionally biased region" description="Basic and acidic residues" evidence="1">
    <location>
        <begin position="439"/>
        <end position="454"/>
    </location>
</feature>
<feature type="compositionally biased region" description="Polar residues" evidence="1">
    <location>
        <begin position="527"/>
        <end position="544"/>
    </location>
</feature>
<feature type="compositionally biased region" description="Acidic residues" evidence="1">
    <location>
        <begin position="465"/>
        <end position="479"/>
    </location>
</feature>
<dbReference type="EMBL" id="JAULSN010000001">
    <property type="protein sequence ID" value="KAK3383907.1"/>
    <property type="molecule type" value="Genomic_DNA"/>
</dbReference>
<organism evidence="2 3">
    <name type="scientific">Lasiosphaeria ovina</name>
    <dbReference type="NCBI Taxonomy" id="92902"/>
    <lineage>
        <taxon>Eukaryota</taxon>
        <taxon>Fungi</taxon>
        <taxon>Dikarya</taxon>
        <taxon>Ascomycota</taxon>
        <taxon>Pezizomycotina</taxon>
        <taxon>Sordariomycetes</taxon>
        <taxon>Sordariomycetidae</taxon>
        <taxon>Sordariales</taxon>
        <taxon>Lasiosphaeriaceae</taxon>
        <taxon>Lasiosphaeria</taxon>
    </lineage>
</organism>